<dbReference type="Pfam" id="PF00069">
    <property type="entry name" value="Pkinase"/>
    <property type="match status" value="1"/>
</dbReference>
<keyword evidence="9" id="KW-1133">Transmembrane helix</keyword>
<dbReference type="SMART" id="SM00220">
    <property type="entry name" value="S_TKc"/>
    <property type="match status" value="1"/>
</dbReference>
<keyword evidence="4" id="KW-0547">Nucleotide-binding</keyword>
<dbReference type="SUPFAM" id="SSF56112">
    <property type="entry name" value="Protein kinase-like (PK-like)"/>
    <property type="match status" value="1"/>
</dbReference>
<dbReference type="PANTHER" id="PTHR43671">
    <property type="entry name" value="SERINE/THREONINE-PROTEIN KINASE NEK"/>
    <property type="match status" value="1"/>
</dbReference>
<reference evidence="12 13" key="1">
    <citation type="journal article" date="2024" name="J. Plant Pathol.">
        <title>Sequence and assembly of the genome of Seiridium unicorne, isolate CBS 538.82, causal agent of cypress canker disease.</title>
        <authorList>
            <person name="Scali E."/>
            <person name="Rocca G.D."/>
            <person name="Danti R."/>
            <person name="Garbelotto M."/>
            <person name="Barberini S."/>
            <person name="Baroncelli R."/>
            <person name="Emiliani G."/>
        </authorList>
    </citation>
    <scope>NUCLEOTIDE SEQUENCE [LARGE SCALE GENOMIC DNA]</scope>
    <source>
        <strain evidence="12 13">BM-138-508</strain>
    </source>
</reference>
<dbReference type="InterPro" id="IPR036465">
    <property type="entry name" value="vWFA_dom_sf"/>
</dbReference>
<keyword evidence="9" id="KW-0812">Transmembrane</keyword>
<dbReference type="SUPFAM" id="SSF53300">
    <property type="entry name" value="vWA-like"/>
    <property type="match status" value="1"/>
</dbReference>
<evidence type="ECO:0000256" key="3">
    <source>
        <dbReference type="ARBA" id="ARBA00022679"/>
    </source>
</evidence>
<accession>A0ABR2UHE2</accession>
<proteinExistence type="predicted"/>
<dbReference type="InterPro" id="IPR000719">
    <property type="entry name" value="Prot_kinase_dom"/>
</dbReference>
<keyword evidence="13" id="KW-1185">Reference proteome</keyword>
<comment type="catalytic activity">
    <reaction evidence="7">
        <text>L-threonyl-[protein] + ATP = O-phospho-L-threonyl-[protein] + ADP + H(+)</text>
        <dbReference type="Rhea" id="RHEA:46608"/>
        <dbReference type="Rhea" id="RHEA-COMP:11060"/>
        <dbReference type="Rhea" id="RHEA-COMP:11605"/>
        <dbReference type="ChEBI" id="CHEBI:15378"/>
        <dbReference type="ChEBI" id="CHEBI:30013"/>
        <dbReference type="ChEBI" id="CHEBI:30616"/>
        <dbReference type="ChEBI" id="CHEBI:61977"/>
        <dbReference type="ChEBI" id="CHEBI:456216"/>
        <dbReference type="EC" id="2.7.11.1"/>
    </reaction>
</comment>
<dbReference type="Proteomes" id="UP001408356">
    <property type="component" value="Unassembled WGS sequence"/>
</dbReference>
<name>A0ABR2UHE2_9PEZI</name>
<dbReference type="Pfam" id="PF26616">
    <property type="entry name" value="CorA-like"/>
    <property type="match status" value="1"/>
</dbReference>
<dbReference type="InterPro" id="IPR050660">
    <property type="entry name" value="NEK_Ser/Thr_kinase"/>
</dbReference>
<sequence length="1442" mass="164459">MPDELAQSCADSHNWPLNFGQIQFLHSVLEYHDAQLQAHRERLFINADKSANVRVIEALAGCSHMKAHLDQHLVGKEKDPRVRYLFMSASHSQAPLSCTFEMFQYLCTYHQVSPEAVGLLYSFGPRNNGLNDFHHTHLIQEHWDQPSSPTYSIPDLGRSGRSMRIGYKLAAMEKSDFDGEWTMRETVIYHTLDMSNGKLLWITVKANELIRDRIIEAREKEPTRLHSIPTTVQASLEVALSTHMIVLEWCTEGWRWYISQMESRIRDLLVKTTSAPINSADDVLDPIPSLVRALSLPTSESIVTARPFPKINGTKEATFSESSTAYNNDATNTSAFNRQDKLREPSKAVMDRQSQIQLTIQQLAVLNDFKLKDLQTLGSVSKKVREAKLVMTMNVRILQELLDCYQNIFNTKDLSTEAFEACQLKFGDFQRRVKTLRCFLESECLRASTLLEQLDDGRNLYDRILESQTTKIQKLFAMSQHDSSMRMENLSQQVKQVTDSMHDIAKHTEKDTSSMHVITLFTLVFLPGTFLGTFFSTGIIGVGENGGPWLFNMGLFELFIEICLPMMLITLGVWYLYKWTEKRQRKGRADGGQAMFVSQSGFRAFLHDCALKGLDCAGNDAYYLSNFHLLQFWTHAKIRQLFELCNQIVDVDTIRDNYVQVLSILVAMELNGPPSIHHIFSIMRSQYDDSSLPWERQPRQVFDGRDGVKTFEDFQETQWKFHPIIIELRNRLSNSKLNKKCIFPFSRDEKHIGGDRSTRDATVQIMNVHEQAHAHLGVQSSQVRSVNPKKIVLKTYPPTKRDGYDDERRAYLSLQNGTDRGNILRCFGSYYWASNGSDCTSVIVLEYAEKTLLDLYGEDRPPVEFEDIKRFWRSFLGIITGTEIVHNPTANFVGVHQDLKPSNIFVFEGDAGFDKHDYRFKIGDFGSTHVASSHQRLSIPDTASMRAYGPPELQLNDDVDYKVDPDVDIWALGCILLEAAVWVSFGEHQRQAFRLAREQETELLFDHWPQGRSDCFHDGVDALQIVRAMGERVQKAGRRCDLITTQIVDYVLSVVLIPKEQRRDNIRQILTKLGNMFYQAKEPHFDPSSFMATIRGNSEAPMIPLSTRVQTVAGTLNPIYVDNDWKEIQPKRLNVSLRHSVPVSSATQRELATHTMSVSECDLENASPAASQAPHQLSNGISTLLWELDRTKLSSVPTRSFNIRQSDDLPTTSINDKRHSYPEVFIEDLEAWIKAKKMKPAQTLKGWKAAKNELYGRDIIFLVDNSRSMQSHLDSVARTVRALAYLLKELDPDGIEVACTSNPRKIVCCRSSTQADDFVRENFRTGHESDCNIEVALETIVDPIKQKLMKRSSHWSHLAPFQKPTLRPVSIYVFTDGHWDESVGGICGADKPIESLISAMREGRVGRTQVSLQFVRFGDDPRGMRRLDLLDDELGERSQNRD</sequence>
<dbReference type="InterPro" id="IPR002035">
    <property type="entry name" value="VWF_A"/>
</dbReference>
<evidence type="ECO:0000313" key="13">
    <source>
        <dbReference type="Proteomes" id="UP001408356"/>
    </source>
</evidence>
<gene>
    <name evidence="12" type="ORF">SUNI508_11373</name>
</gene>
<feature type="domain" description="VWFA" evidence="11">
    <location>
        <begin position="1258"/>
        <end position="1430"/>
    </location>
</feature>
<keyword evidence="6" id="KW-0067">ATP-binding</keyword>
<keyword evidence="2" id="KW-0723">Serine/threonine-protein kinase</keyword>
<evidence type="ECO:0000259" key="11">
    <source>
        <dbReference type="PROSITE" id="PS50234"/>
    </source>
</evidence>
<comment type="caution">
    <text evidence="12">The sequence shown here is derived from an EMBL/GenBank/DDBJ whole genome shotgun (WGS) entry which is preliminary data.</text>
</comment>
<feature type="transmembrane region" description="Helical" evidence="9">
    <location>
        <begin position="517"/>
        <end position="543"/>
    </location>
</feature>
<organism evidence="12 13">
    <name type="scientific">Seiridium unicorne</name>
    <dbReference type="NCBI Taxonomy" id="138068"/>
    <lineage>
        <taxon>Eukaryota</taxon>
        <taxon>Fungi</taxon>
        <taxon>Dikarya</taxon>
        <taxon>Ascomycota</taxon>
        <taxon>Pezizomycotina</taxon>
        <taxon>Sordariomycetes</taxon>
        <taxon>Xylariomycetidae</taxon>
        <taxon>Amphisphaeriales</taxon>
        <taxon>Sporocadaceae</taxon>
        <taxon>Seiridium</taxon>
    </lineage>
</organism>
<evidence type="ECO:0000256" key="8">
    <source>
        <dbReference type="ARBA" id="ARBA00048679"/>
    </source>
</evidence>
<dbReference type="Gene3D" id="1.10.510.10">
    <property type="entry name" value="Transferase(Phosphotransferase) domain 1"/>
    <property type="match status" value="1"/>
</dbReference>
<dbReference type="EC" id="2.7.11.1" evidence="1"/>
<evidence type="ECO:0000256" key="2">
    <source>
        <dbReference type="ARBA" id="ARBA00022527"/>
    </source>
</evidence>
<keyword evidence="5" id="KW-0418">Kinase</keyword>
<evidence type="ECO:0000256" key="4">
    <source>
        <dbReference type="ARBA" id="ARBA00022741"/>
    </source>
</evidence>
<evidence type="ECO:0000256" key="6">
    <source>
        <dbReference type="ARBA" id="ARBA00022840"/>
    </source>
</evidence>
<evidence type="ECO:0000256" key="1">
    <source>
        <dbReference type="ARBA" id="ARBA00012513"/>
    </source>
</evidence>
<dbReference type="Gene3D" id="1.20.58.340">
    <property type="entry name" value="Magnesium transport protein CorA, transmembrane region"/>
    <property type="match status" value="1"/>
</dbReference>
<feature type="transmembrane region" description="Helical" evidence="9">
    <location>
        <begin position="555"/>
        <end position="577"/>
    </location>
</feature>
<evidence type="ECO:0000313" key="12">
    <source>
        <dbReference type="EMBL" id="KAK9414047.1"/>
    </source>
</evidence>
<keyword evidence="9" id="KW-0472">Membrane</keyword>
<dbReference type="PROSITE" id="PS50011">
    <property type="entry name" value="PROTEIN_KINASE_DOM"/>
    <property type="match status" value="1"/>
</dbReference>
<evidence type="ECO:0000256" key="9">
    <source>
        <dbReference type="SAM" id="Phobius"/>
    </source>
</evidence>
<feature type="domain" description="Protein kinase" evidence="10">
    <location>
        <begin position="765"/>
        <end position="1078"/>
    </location>
</feature>
<dbReference type="CDD" id="cd00180">
    <property type="entry name" value="PKc"/>
    <property type="match status" value="1"/>
</dbReference>
<evidence type="ECO:0000256" key="5">
    <source>
        <dbReference type="ARBA" id="ARBA00022777"/>
    </source>
</evidence>
<evidence type="ECO:0000259" key="10">
    <source>
        <dbReference type="PROSITE" id="PS50011"/>
    </source>
</evidence>
<dbReference type="InterPro" id="IPR058257">
    <property type="entry name" value="CorA-like_dom"/>
</dbReference>
<comment type="catalytic activity">
    <reaction evidence="8">
        <text>L-seryl-[protein] + ATP = O-phospho-L-seryl-[protein] + ADP + H(+)</text>
        <dbReference type="Rhea" id="RHEA:17989"/>
        <dbReference type="Rhea" id="RHEA-COMP:9863"/>
        <dbReference type="Rhea" id="RHEA-COMP:11604"/>
        <dbReference type="ChEBI" id="CHEBI:15378"/>
        <dbReference type="ChEBI" id="CHEBI:29999"/>
        <dbReference type="ChEBI" id="CHEBI:30616"/>
        <dbReference type="ChEBI" id="CHEBI:83421"/>
        <dbReference type="ChEBI" id="CHEBI:456216"/>
        <dbReference type="EC" id="2.7.11.1"/>
    </reaction>
</comment>
<dbReference type="PANTHER" id="PTHR43671:SF98">
    <property type="entry name" value="SERINE_THREONINE-PROTEIN KINASE NEK11"/>
    <property type="match status" value="1"/>
</dbReference>
<keyword evidence="3" id="KW-0808">Transferase</keyword>
<dbReference type="InterPro" id="IPR011009">
    <property type="entry name" value="Kinase-like_dom_sf"/>
</dbReference>
<protein>
    <recommendedName>
        <fullName evidence="1">non-specific serine/threonine protein kinase</fullName>
        <ecNumber evidence="1">2.7.11.1</ecNumber>
    </recommendedName>
</protein>
<evidence type="ECO:0000256" key="7">
    <source>
        <dbReference type="ARBA" id="ARBA00047899"/>
    </source>
</evidence>
<dbReference type="EMBL" id="JARVKF010000430">
    <property type="protein sequence ID" value="KAK9414047.1"/>
    <property type="molecule type" value="Genomic_DNA"/>
</dbReference>
<dbReference type="PROSITE" id="PS50234">
    <property type="entry name" value="VWFA"/>
    <property type="match status" value="1"/>
</dbReference>